<sequence length="592" mass="65626">NFLLTTNYYAKPFPANIISDSSSSSSQNTIIETYLEQLFTTKWDPQVSYDSYFSECAPKSCQYTYLIKFNQVYFLTTMIALLGGLTKGLHFLVALVAMIVFKIYDNRKKNQVVPSSQQSNIIIDESNDQNIEVVPVPQMSTIEITDDPNEEEIKTLKTNTNWTIRICVSLLIITAIVVASVIWFENKNIDNISTTMSTVVTETTSITTIELTTTSTDHCYMTFESQSRTYSIGLGGRAFAVGDLNKDSILDLVVTNYDDSTISVLLGNPNGTFMMQQIYSTGNESYPRGTTIGDFNNDTFQDLAVTISIPNQIAIFFGITPDGAFNTVPHIYNTDQYYNSTYNAIEAADFNGDGYTDLVISGFCQCYPNSSILFRAINSGDGYNYITISITGLPIIHDDSIAIGDFDNDGQKNDISVSTIGSLVYTVSKNYYFDGPITYENSSAPNQVYESPQSIISGKFNDDEFDDLALVSSQSDTLQILLAYGDGTFTQQIYLTDSYPTSVSRINFNNDSIDDLVVLSGNQTLSIYLGTNIGIFNRHTVSYYIGQTTTDQCIPPLKVADLNQDGKDDLICIDQRASSIRVLLGTICNEHI</sequence>
<dbReference type="SUPFAM" id="SSF69318">
    <property type="entry name" value="Integrin alpha N-terminal domain"/>
    <property type="match status" value="2"/>
</dbReference>
<keyword evidence="2" id="KW-0472">Membrane</keyword>
<dbReference type="PANTHER" id="PTHR46580:SF4">
    <property type="entry name" value="ATP_GTP-BINDING PROTEIN"/>
    <property type="match status" value="1"/>
</dbReference>
<keyword evidence="1" id="KW-0732">Signal</keyword>
<feature type="transmembrane region" description="Helical" evidence="2">
    <location>
        <begin position="72"/>
        <end position="101"/>
    </location>
</feature>
<dbReference type="Pfam" id="PF13517">
    <property type="entry name" value="FG-GAP_3"/>
    <property type="match status" value="3"/>
</dbReference>
<dbReference type="AlphaFoldDB" id="A0A819LJ33"/>
<comment type="caution">
    <text evidence="3">The sequence shown here is derived from an EMBL/GenBank/DDBJ whole genome shotgun (WGS) entry which is preliminary data.</text>
</comment>
<evidence type="ECO:0000256" key="1">
    <source>
        <dbReference type="ARBA" id="ARBA00022729"/>
    </source>
</evidence>
<name>A0A819LJ33_9BILA</name>
<dbReference type="InterPro" id="IPR028994">
    <property type="entry name" value="Integrin_alpha_N"/>
</dbReference>
<dbReference type="Proteomes" id="UP000663868">
    <property type="component" value="Unassembled WGS sequence"/>
</dbReference>
<organism evidence="3 4">
    <name type="scientific">Adineta steineri</name>
    <dbReference type="NCBI Taxonomy" id="433720"/>
    <lineage>
        <taxon>Eukaryota</taxon>
        <taxon>Metazoa</taxon>
        <taxon>Spiralia</taxon>
        <taxon>Gnathifera</taxon>
        <taxon>Rotifera</taxon>
        <taxon>Eurotatoria</taxon>
        <taxon>Bdelloidea</taxon>
        <taxon>Adinetida</taxon>
        <taxon>Adinetidae</taxon>
        <taxon>Adineta</taxon>
    </lineage>
</organism>
<protein>
    <submittedName>
        <fullName evidence="3">Uncharacterized protein</fullName>
    </submittedName>
</protein>
<evidence type="ECO:0000313" key="3">
    <source>
        <dbReference type="EMBL" id="CAF3962272.1"/>
    </source>
</evidence>
<accession>A0A819LJ33</accession>
<dbReference type="PANTHER" id="PTHR46580">
    <property type="entry name" value="SENSOR KINASE-RELATED"/>
    <property type="match status" value="1"/>
</dbReference>
<dbReference type="Gene3D" id="2.130.10.130">
    <property type="entry name" value="Integrin alpha, N-terminal"/>
    <property type="match status" value="2"/>
</dbReference>
<feature type="non-terminal residue" evidence="3">
    <location>
        <position position="592"/>
    </location>
</feature>
<keyword evidence="2" id="KW-1133">Transmembrane helix</keyword>
<proteinExistence type="predicted"/>
<dbReference type="EMBL" id="CAJOBB010002362">
    <property type="protein sequence ID" value="CAF3962272.1"/>
    <property type="molecule type" value="Genomic_DNA"/>
</dbReference>
<feature type="transmembrane region" description="Helical" evidence="2">
    <location>
        <begin position="162"/>
        <end position="184"/>
    </location>
</feature>
<evidence type="ECO:0000256" key="2">
    <source>
        <dbReference type="SAM" id="Phobius"/>
    </source>
</evidence>
<gene>
    <name evidence="3" type="ORF">KXQ929_LOCUS26267</name>
</gene>
<keyword evidence="2" id="KW-0812">Transmembrane</keyword>
<dbReference type="InterPro" id="IPR013517">
    <property type="entry name" value="FG-GAP"/>
</dbReference>
<evidence type="ECO:0000313" key="4">
    <source>
        <dbReference type="Proteomes" id="UP000663868"/>
    </source>
</evidence>
<reference evidence="3" key="1">
    <citation type="submission" date="2021-02" db="EMBL/GenBank/DDBJ databases">
        <authorList>
            <person name="Nowell W R."/>
        </authorList>
    </citation>
    <scope>NUCLEOTIDE SEQUENCE</scope>
</reference>